<dbReference type="VEuPathDB" id="FungiDB:VP01_9g4"/>
<accession>A0A0L6U542</accession>
<evidence type="ECO:0000313" key="1">
    <source>
        <dbReference type="EMBL" id="KNZ43646.1"/>
    </source>
</evidence>
<comment type="caution">
    <text evidence="1">The sequence shown here is derived from an EMBL/GenBank/DDBJ whole genome shotgun (WGS) entry which is preliminary data.</text>
</comment>
<organism evidence="1 2">
    <name type="scientific">Puccinia sorghi</name>
    <dbReference type="NCBI Taxonomy" id="27349"/>
    <lineage>
        <taxon>Eukaryota</taxon>
        <taxon>Fungi</taxon>
        <taxon>Dikarya</taxon>
        <taxon>Basidiomycota</taxon>
        <taxon>Pucciniomycotina</taxon>
        <taxon>Pucciniomycetes</taxon>
        <taxon>Pucciniales</taxon>
        <taxon>Pucciniaceae</taxon>
        <taxon>Puccinia</taxon>
    </lineage>
</organism>
<dbReference type="AlphaFoldDB" id="A0A0L6U542"/>
<protein>
    <submittedName>
        <fullName evidence="1">Uncharacterized protein</fullName>
    </submittedName>
</protein>
<reference evidence="1 2" key="1">
    <citation type="submission" date="2015-08" db="EMBL/GenBank/DDBJ databases">
        <title>Next Generation Sequencing and Analysis of the Genome of Puccinia sorghi L Schw, the Causal Agent of Maize Common Rust.</title>
        <authorList>
            <person name="Rochi L."/>
            <person name="Burguener G."/>
            <person name="Darino M."/>
            <person name="Turjanski A."/>
            <person name="Kreff E."/>
            <person name="Dieguez M.J."/>
            <person name="Sacco F."/>
        </authorList>
    </citation>
    <scope>NUCLEOTIDE SEQUENCE [LARGE SCALE GENOMIC DNA]</scope>
    <source>
        <strain evidence="1 2">RO10H11247</strain>
    </source>
</reference>
<name>A0A0L6U542_9BASI</name>
<dbReference type="STRING" id="27349.A0A0L6U542"/>
<proteinExistence type="predicted"/>
<dbReference type="EMBL" id="LAVV01015715">
    <property type="protein sequence ID" value="KNZ43646.1"/>
    <property type="molecule type" value="Genomic_DNA"/>
</dbReference>
<sequence>MLSLNGSLAGACCMSTAGSLASFFANVIFRNRITFEERCSYKLRPKLYEYFLNIFCFYFDIFRRKNDYWLLLKLENLVLWLTYFYNYTKLPNCIKYDQIYHYVIGRFYKIHPFQNLFKLAQLIAVDMRHAPAKLPSKLHLFSCVDVLAQSLCSLNSDCESNLGGITLGECEKYSNTCLLLEPHLADFFEPSHYHPIVLLNMARLINKYHPSNQCNLSPFLPPCQIPFQNMPGDMYLNCVLFWQFYQNHYLTGILCRKLYVYTPDGCALIHPCPGTTETCSVGFDQCLAGLIHDPLIDHLPRAEGAICALRPVGMSGGGNGYFCLREVCLTTGLFPWHLRASAVTSYIASQVELRMKFVKYTSSIPLIVACYKRTGYYPATSFLIMDVNPQKGYLDFNTGLPNQLIKVIEGGVLL</sequence>
<dbReference type="Proteomes" id="UP000037035">
    <property type="component" value="Unassembled WGS sequence"/>
</dbReference>
<keyword evidence="2" id="KW-1185">Reference proteome</keyword>
<evidence type="ECO:0000313" key="2">
    <source>
        <dbReference type="Proteomes" id="UP000037035"/>
    </source>
</evidence>
<gene>
    <name evidence="1" type="ORF">VP01_9g4</name>
</gene>